<accession>A0A6A6RK26</accession>
<sequence>MDIPKTRHEYPNADAALQHVATATNVPVPTSYNWTYNDPIAVNFTAVEIITFLPDLYHNFWMANRFINNHISNPVHIEIHAEHRHDSHSMTLKKVGSRYLTAMRGRNWKQVKKQDAESGRTTELWDRKTHLTPIGWNPANIAMNGFMVDLDAENMNPASVPFISLLHNVKKIPQGFDAADLTRAIDYVAFYTSQEACSGKQAQTLMFPDHLKDVLDTIGRTQISPEHLDLSVAMRYGRKVQDKRYTSTLNLVQNDPVKQIIHLQALTHPPDPQSARVHPTPHPQSTPSLPDTTPLHDGPAYRGMALIRDSEVYEYAMDNRSFVIRFAQRPSQRNMYWHWTMDHVQQIHTVLKAEAAEGIHCYDMNMSSPLDEVTSVDSIMTTEEYHDLFGNDVPYPSPRSPTPGFLEPLNLDAFPPSTDEHLAPLYPSTHEDCHGYAPEKLLRECPEGDNPDDQSFFAQAVRTAKCDVDTEWMVRDLHIMEDLLWLKRINDAEPAASASNPNVPME</sequence>
<protein>
    <submittedName>
        <fullName evidence="2">Uncharacterized protein</fullName>
    </submittedName>
</protein>
<feature type="region of interest" description="Disordered" evidence="1">
    <location>
        <begin position="268"/>
        <end position="295"/>
    </location>
</feature>
<dbReference type="AlphaFoldDB" id="A0A6A6RK26"/>
<evidence type="ECO:0000313" key="3">
    <source>
        <dbReference type="Proteomes" id="UP000799753"/>
    </source>
</evidence>
<gene>
    <name evidence="2" type="ORF">P280DRAFT_484559</name>
</gene>
<name>A0A6A6RK26_9PLEO</name>
<dbReference type="OrthoDB" id="3795517at2759"/>
<keyword evidence="3" id="KW-1185">Reference proteome</keyword>
<evidence type="ECO:0000313" key="2">
    <source>
        <dbReference type="EMBL" id="KAF2635506.1"/>
    </source>
</evidence>
<evidence type="ECO:0000256" key="1">
    <source>
        <dbReference type="SAM" id="MobiDB-lite"/>
    </source>
</evidence>
<organism evidence="2 3">
    <name type="scientific">Massarina eburnea CBS 473.64</name>
    <dbReference type="NCBI Taxonomy" id="1395130"/>
    <lineage>
        <taxon>Eukaryota</taxon>
        <taxon>Fungi</taxon>
        <taxon>Dikarya</taxon>
        <taxon>Ascomycota</taxon>
        <taxon>Pezizomycotina</taxon>
        <taxon>Dothideomycetes</taxon>
        <taxon>Pleosporomycetidae</taxon>
        <taxon>Pleosporales</taxon>
        <taxon>Massarineae</taxon>
        <taxon>Massarinaceae</taxon>
        <taxon>Massarina</taxon>
    </lineage>
</organism>
<dbReference type="Proteomes" id="UP000799753">
    <property type="component" value="Unassembled WGS sequence"/>
</dbReference>
<proteinExistence type="predicted"/>
<dbReference type="EMBL" id="MU006806">
    <property type="protein sequence ID" value="KAF2635506.1"/>
    <property type="molecule type" value="Genomic_DNA"/>
</dbReference>
<reference evidence="2" key="1">
    <citation type="journal article" date="2020" name="Stud. Mycol.">
        <title>101 Dothideomycetes genomes: a test case for predicting lifestyles and emergence of pathogens.</title>
        <authorList>
            <person name="Haridas S."/>
            <person name="Albert R."/>
            <person name="Binder M."/>
            <person name="Bloem J."/>
            <person name="Labutti K."/>
            <person name="Salamov A."/>
            <person name="Andreopoulos B."/>
            <person name="Baker S."/>
            <person name="Barry K."/>
            <person name="Bills G."/>
            <person name="Bluhm B."/>
            <person name="Cannon C."/>
            <person name="Castanera R."/>
            <person name="Culley D."/>
            <person name="Daum C."/>
            <person name="Ezra D."/>
            <person name="Gonzalez J."/>
            <person name="Henrissat B."/>
            <person name="Kuo A."/>
            <person name="Liang C."/>
            <person name="Lipzen A."/>
            <person name="Lutzoni F."/>
            <person name="Magnuson J."/>
            <person name="Mondo S."/>
            <person name="Nolan M."/>
            <person name="Ohm R."/>
            <person name="Pangilinan J."/>
            <person name="Park H.-J."/>
            <person name="Ramirez L."/>
            <person name="Alfaro M."/>
            <person name="Sun H."/>
            <person name="Tritt A."/>
            <person name="Yoshinaga Y."/>
            <person name="Zwiers L.-H."/>
            <person name="Turgeon B."/>
            <person name="Goodwin S."/>
            <person name="Spatafora J."/>
            <person name="Crous P."/>
            <person name="Grigoriev I."/>
        </authorList>
    </citation>
    <scope>NUCLEOTIDE SEQUENCE</scope>
    <source>
        <strain evidence="2">CBS 473.64</strain>
    </source>
</reference>